<dbReference type="RefSeq" id="WP_114068618.1">
    <property type="nucleotide sequence ID" value="NZ_CP030850.1"/>
</dbReference>
<dbReference type="EMBL" id="CP030850">
    <property type="protein sequence ID" value="AXE19850.1"/>
    <property type="molecule type" value="Genomic_DNA"/>
</dbReference>
<dbReference type="KEGG" id="run:DR864_19925"/>
<feature type="transmembrane region" description="Helical" evidence="1">
    <location>
        <begin position="49"/>
        <end position="67"/>
    </location>
</feature>
<keyword evidence="3" id="KW-1185">Reference proteome</keyword>
<keyword evidence="1" id="KW-1133">Transmembrane helix</keyword>
<evidence type="ECO:0000256" key="1">
    <source>
        <dbReference type="SAM" id="Phobius"/>
    </source>
</evidence>
<name>A0A344TMH9_9BACT</name>
<dbReference type="Proteomes" id="UP000251993">
    <property type="component" value="Chromosome"/>
</dbReference>
<dbReference type="OrthoDB" id="1370726at2"/>
<evidence type="ECO:0008006" key="4">
    <source>
        <dbReference type="Google" id="ProtNLM"/>
    </source>
</evidence>
<keyword evidence="1" id="KW-0812">Transmembrane</keyword>
<dbReference type="AlphaFoldDB" id="A0A344TMH9"/>
<gene>
    <name evidence="2" type="ORF">DR864_19925</name>
</gene>
<evidence type="ECO:0000313" key="3">
    <source>
        <dbReference type="Proteomes" id="UP000251993"/>
    </source>
</evidence>
<protein>
    <recommendedName>
        <fullName evidence="4">DUF3185 family protein</fullName>
    </recommendedName>
</protein>
<evidence type="ECO:0000313" key="2">
    <source>
        <dbReference type="EMBL" id="AXE19850.1"/>
    </source>
</evidence>
<reference evidence="2 3" key="1">
    <citation type="submission" date="2018-07" db="EMBL/GenBank/DDBJ databases">
        <title>Genome sequencing of Runella.</title>
        <authorList>
            <person name="Baek M.-G."/>
            <person name="Yi H."/>
        </authorList>
    </citation>
    <scope>NUCLEOTIDE SEQUENCE [LARGE SCALE GENOMIC DNA]</scope>
    <source>
        <strain evidence="2 3">HYN0085</strain>
    </source>
</reference>
<proteinExistence type="predicted"/>
<keyword evidence="1" id="KW-0472">Membrane</keyword>
<organism evidence="2 3">
    <name type="scientific">Runella rosea</name>
    <dbReference type="NCBI Taxonomy" id="2259595"/>
    <lineage>
        <taxon>Bacteria</taxon>
        <taxon>Pseudomonadati</taxon>
        <taxon>Bacteroidota</taxon>
        <taxon>Cytophagia</taxon>
        <taxon>Cytophagales</taxon>
        <taxon>Spirosomataceae</taxon>
        <taxon>Runella</taxon>
    </lineage>
</organism>
<accession>A0A344TMH9</accession>
<sequence>MKKIVGIVLIVLAIVLGYNGVQKFQKSSASVKVLGLKIDADNESGQASAYIQLGLAVLALGAGVFLLKSER</sequence>